<feature type="region of interest" description="Disordered" evidence="6">
    <location>
        <begin position="667"/>
        <end position="727"/>
    </location>
</feature>
<evidence type="ECO:0000256" key="4">
    <source>
        <dbReference type="ARBA" id="ARBA00022989"/>
    </source>
</evidence>
<reference evidence="8 9" key="1">
    <citation type="submission" date="2020-05" db="EMBL/GenBank/DDBJ databases">
        <title>Identification and distribution of gene clusters putatively required for synthesis of sphingolipid metabolism inhibitors in phylogenetically diverse species of the filamentous fungus Fusarium.</title>
        <authorList>
            <person name="Kim H.-S."/>
            <person name="Busman M."/>
            <person name="Brown D.W."/>
            <person name="Divon H."/>
            <person name="Uhlig S."/>
            <person name="Proctor R.H."/>
        </authorList>
    </citation>
    <scope>NUCLEOTIDE SEQUENCE [LARGE SCALE GENOMIC DNA]</scope>
    <source>
        <strain evidence="8 9">NRRL 13617</strain>
    </source>
</reference>
<dbReference type="GO" id="GO:0006621">
    <property type="term" value="P:protein retention in ER lumen"/>
    <property type="evidence" value="ECO:0007669"/>
    <property type="project" value="TreeGrafter"/>
</dbReference>
<dbReference type="InterPro" id="IPR004932">
    <property type="entry name" value="Rer1"/>
</dbReference>
<dbReference type="AlphaFoldDB" id="A0A8H5NC80"/>
<evidence type="ECO:0000256" key="5">
    <source>
        <dbReference type="ARBA" id="ARBA00023136"/>
    </source>
</evidence>
<feature type="transmembrane region" description="Helical" evidence="7">
    <location>
        <begin position="146"/>
        <end position="163"/>
    </location>
</feature>
<dbReference type="GO" id="GO:0005783">
    <property type="term" value="C:endoplasmic reticulum"/>
    <property type="evidence" value="ECO:0007669"/>
    <property type="project" value="GOC"/>
</dbReference>
<keyword evidence="9" id="KW-1185">Reference proteome</keyword>
<comment type="subcellular location">
    <subcellularLocation>
        <location evidence="1">Membrane</location>
        <topology evidence="1">Multi-pass membrane protein</topology>
    </subcellularLocation>
</comment>
<protein>
    <submittedName>
        <fullName evidence="8">DNA-directed RNA polymerase II regulator</fullName>
    </submittedName>
</protein>
<accession>A0A8H5NC80</accession>
<evidence type="ECO:0000256" key="2">
    <source>
        <dbReference type="ARBA" id="ARBA00006070"/>
    </source>
</evidence>
<organism evidence="8 9">
    <name type="scientific">Fusarium phyllophilum</name>
    <dbReference type="NCBI Taxonomy" id="47803"/>
    <lineage>
        <taxon>Eukaryota</taxon>
        <taxon>Fungi</taxon>
        <taxon>Dikarya</taxon>
        <taxon>Ascomycota</taxon>
        <taxon>Pezizomycotina</taxon>
        <taxon>Sordariomycetes</taxon>
        <taxon>Hypocreomycetidae</taxon>
        <taxon>Hypocreales</taxon>
        <taxon>Nectriaceae</taxon>
        <taxon>Fusarium</taxon>
        <taxon>Fusarium fujikuroi species complex</taxon>
    </lineage>
</organism>
<dbReference type="InterPro" id="IPR007133">
    <property type="entry name" value="RNA_pol_II-assoc_Paf1"/>
</dbReference>
<evidence type="ECO:0000256" key="7">
    <source>
        <dbReference type="SAM" id="Phobius"/>
    </source>
</evidence>
<keyword evidence="8" id="KW-0240">DNA-directed RNA polymerase</keyword>
<feature type="transmembrane region" description="Helical" evidence="7">
    <location>
        <begin position="36"/>
        <end position="56"/>
    </location>
</feature>
<sequence>MNAPEPEQTPFEAVSVHTSRLQRKYQALLDQSTPFVLYRWVGTVVCLLLFFLRILLAQGWYIVAYALGIYLLNLFLAFLQPKFDPSNEEADNEMEDGSVGTLPTKQDEEFKPFIRRLPEFKFWYWATRAIIISFFCSWFEIFNVPVFWPVLVMYWFILFFLTMRKQIQHMIKYRYVPFTVGKKNYAKNNSYLEQGQPRAAILGYLSPRNSAAPALKLLHQAKLTNESRANTLQIHHDFPPTFSSAPLANSFSMSSSAPRTGERMVHQDFIARIRFSNALPPPPHPPKLLDIPNTGLASGQYTTPGFASRLAREQPLNIEADAELGMPLDLVGMPGVFDGDERSIQAPPHPPALHPHDRPLLRPIAALGKHKVAEANVSFLRRTEYISSTVTKRQDGAAPRALLTKANKNRRIPEPAADAPHVIKRKIDKGFDIAEQEFKDPKRAKHPSKSNLKVVDVSPFIPDLEAFPDSGAYVTIKFHQNPVVSTKDYDRRLLSGLFRPIDRTAEEEEAYEAAVAAHEQDPENNPKPQNWMNFDYYLAATPDVGDRFRRKFDVEDADHNEDELYTHDSVNGGCFQYNRLRAYETAQETNYDHETKFDAEVLLAYNEDTFYPNQKAVYYYPVMQKSVIRPQRTKNIARNIGITDEEQVVDQLDVTVEDPREDIRDMIKTHRDHPLGTGQADEEEGNEEEHHEGQDAEGEEEGERHSPAARRSRSASEEHDAEGEDEE</sequence>
<dbReference type="PANTHER" id="PTHR10743:SF0">
    <property type="entry name" value="PROTEIN RER1"/>
    <property type="match status" value="1"/>
</dbReference>
<dbReference type="GO" id="GO:0006890">
    <property type="term" value="P:retrograde vesicle-mediated transport, Golgi to endoplasmic reticulum"/>
    <property type="evidence" value="ECO:0007669"/>
    <property type="project" value="TreeGrafter"/>
</dbReference>
<proteinExistence type="inferred from homology"/>
<comment type="caution">
    <text evidence="8">The sequence shown here is derived from an EMBL/GenBank/DDBJ whole genome shotgun (WGS) entry which is preliminary data.</text>
</comment>
<evidence type="ECO:0000256" key="6">
    <source>
        <dbReference type="SAM" id="MobiDB-lite"/>
    </source>
</evidence>
<name>A0A8H5NC80_9HYPO</name>
<dbReference type="OrthoDB" id="10260285at2759"/>
<dbReference type="GO" id="GO:0006368">
    <property type="term" value="P:transcription elongation by RNA polymerase II"/>
    <property type="evidence" value="ECO:0007669"/>
    <property type="project" value="InterPro"/>
</dbReference>
<keyword evidence="4 7" id="KW-1133">Transmembrane helix</keyword>
<dbReference type="EMBL" id="JAAOAQ010000256">
    <property type="protein sequence ID" value="KAF5559523.1"/>
    <property type="molecule type" value="Genomic_DNA"/>
</dbReference>
<feature type="transmembrane region" description="Helical" evidence="7">
    <location>
        <begin position="122"/>
        <end position="140"/>
    </location>
</feature>
<comment type="similarity">
    <text evidence="2">Belongs to the RER1 family.</text>
</comment>
<evidence type="ECO:0000256" key="3">
    <source>
        <dbReference type="ARBA" id="ARBA00022692"/>
    </source>
</evidence>
<dbReference type="Pfam" id="PF03248">
    <property type="entry name" value="Rer1"/>
    <property type="match status" value="1"/>
</dbReference>
<evidence type="ECO:0000313" key="8">
    <source>
        <dbReference type="EMBL" id="KAF5559523.1"/>
    </source>
</evidence>
<dbReference type="GO" id="GO:0016593">
    <property type="term" value="C:Cdc73/Paf1 complex"/>
    <property type="evidence" value="ECO:0007669"/>
    <property type="project" value="InterPro"/>
</dbReference>
<dbReference type="Pfam" id="PF03985">
    <property type="entry name" value="Paf1"/>
    <property type="match status" value="1"/>
</dbReference>
<evidence type="ECO:0000256" key="1">
    <source>
        <dbReference type="ARBA" id="ARBA00004141"/>
    </source>
</evidence>
<keyword evidence="3 7" id="KW-0812">Transmembrane</keyword>
<dbReference type="Proteomes" id="UP000582016">
    <property type="component" value="Unassembled WGS sequence"/>
</dbReference>
<keyword evidence="5 7" id="KW-0472">Membrane</keyword>
<feature type="transmembrane region" description="Helical" evidence="7">
    <location>
        <begin position="62"/>
        <end position="79"/>
    </location>
</feature>
<dbReference type="PANTHER" id="PTHR10743">
    <property type="entry name" value="PROTEIN RER1"/>
    <property type="match status" value="1"/>
</dbReference>
<dbReference type="GO" id="GO:0000139">
    <property type="term" value="C:Golgi membrane"/>
    <property type="evidence" value="ECO:0007669"/>
    <property type="project" value="TreeGrafter"/>
</dbReference>
<keyword evidence="8" id="KW-0804">Transcription</keyword>
<gene>
    <name evidence="8" type="ORF">FPHYL_7058</name>
</gene>
<evidence type="ECO:0000313" key="9">
    <source>
        <dbReference type="Proteomes" id="UP000582016"/>
    </source>
</evidence>